<evidence type="ECO:0000313" key="3">
    <source>
        <dbReference type="Proteomes" id="UP000546031"/>
    </source>
</evidence>
<name>A0A850H2M4_9SPHN</name>
<accession>A0A850H2M4</accession>
<reference evidence="2 3" key="1">
    <citation type="submission" date="2020-06" db="EMBL/GenBank/DDBJ databases">
        <title>Altererythrobacter lutimaris sp. nov., a marine bacterium isolated from a tidal flat.</title>
        <authorList>
            <person name="Kim D."/>
            <person name="Yoo Y."/>
            <person name="Kim J.-J."/>
        </authorList>
    </citation>
    <scope>NUCLEOTIDE SEQUENCE [LARGE SCALE GENOMIC DNA]</scope>
    <source>
        <strain evidence="2 3">JGD-16</strain>
    </source>
</reference>
<evidence type="ECO:0000256" key="1">
    <source>
        <dbReference type="SAM" id="Coils"/>
    </source>
</evidence>
<evidence type="ECO:0000313" key="2">
    <source>
        <dbReference type="EMBL" id="NVE93374.1"/>
    </source>
</evidence>
<dbReference type="EMBL" id="JABWTA010000001">
    <property type="protein sequence ID" value="NVE93374.1"/>
    <property type="molecule type" value="Genomic_DNA"/>
</dbReference>
<comment type="caution">
    <text evidence="2">The sequence shown here is derived from an EMBL/GenBank/DDBJ whole genome shotgun (WGS) entry which is preliminary data.</text>
</comment>
<keyword evidence="3" id="KW-1185">Reference proteome</keyword>
<gene>
    <name evidence="2" type="ORF">HUO12_00520</name>
</gene>
<feature type="coiled-coil region" evidence="1">
    <location>
        <begin position="251"/>
        <end position="281"/>
    </location>
</feature>
<protein>
    <submittedName>
        <fullName evidence="2">Uncharacterized protein</fullName>
    </submittedName>
</protein>
<proteinExistence type="predicted"/>
<dbReference type="Proteomes" id="UP000546031">
    <property type="component" value="Unassembled WGS sequence"/>
</dbReference>
<sequence>MNNRFYGILEQQLRLQRQFKEIGLGLRPYDQIREAMETVYPTMSVLDRLGLTNNALIEYTNISKEMAQIDFPTARQSLFPLNRNIGEDFAGISNATRGLRDLFNESEVLKAMEGFTPALTDMLKGSQGAVNALNLAVDQSLGNYRDAFGIAGGLAERLATDQAGIIDAVRALTLPELSDTARAFRDLGIGDWEDIDEESDDEVRGRLTTVIAMLLQQLDFRNWAPAEYIAIIALIYTIANPSYTKEDRQFAKESSKQVAKLQEEAEEATKALQHLLRAEAERGLYLEYVSNLPRARVVNRAYIRESANGKSAHIATLRADSALAIRRIEGPWALVIYRDSLTDELAEGWVWKASITELE</sequence>
<dbReference type="RefSeq" id="WP_176271746.1">
    <property type="nucleotide sequence ID" value="NZ_JABWTA010000001.1"/>
</dbReference>
<keyword evidence="1" id="KW-0175">Coiled coil</keyword>
<organism evidence="2 3">
    <name type="scientific">Altererythrobacter lutimaris</name>
    <dbReference type="NCBI Taxonomy" id="2743979"/>
    <lineage>
        <taxon>Bacteria</taxon>
        <taxon>Pseudomonadati</taxon>
        <taxon>Pseudomonadota</taxon>
        <taxon>Alphaproteobacteria</taxon>
        <taxon>Sphingomonadales</taxon>
        <taxon>Erythrobacteraceae</taxon>
        <taxon>Altererythrobacter</taxon>
    </lineage>
</organism>
<dbReference type="AlphaFoldDB" id="A0A850H2M4"/>